<dbReference type="EMBL" id="JWZT01005670">
    <property type="protein sequence ID" value="KII60365.1"/>
    <property type="molecule type" value="Genomic_DNA"/>
</dbReference>
<evidence type="ECO:0000313" key="3">
    <source>
        <dbReference type="Proteomes" id="UP000031668"/>
    </source>
</evidence>
<reference evidence="2 3" key="1">
    <citation type="journal article" date="2014" name="Genome Biol. Evol.">
        <title>The genome of the myxosporean Thelohanellus kitauei shows adaptations to nutrient acquisition within its fish host.</title>
        <authorList>
            <person name="Yang Y."/>
            <person name="Xiong J."/>
            <person name="Zhou Z."/>
            <person name="Huo F."/>
            <person name="Miao W."/>
            <person name="Ran C."/>
            <person name="Liu Y."/>
            <person name="Zhang J."/>
            <person name="Feng J."/>
            <person name="Wang M."/>
            <person name="Wang M."/>
            <person name="Wang L."/>
            <person name="Yao B."/>
        </authorList>
    </citation>
    <scope>NUCLEOTIDE SEQUENCE [LARGE SCALE GENOMIC DNA]</scope>
    <source>
        <strain evidence="2">Wuqing</strain>
    </source>
</reference>
<feature type="region of interest" description="Disordered" evidence="1">
    <location>
        <begin position="40"/>
        <end position="94"/>
    </location>
</feature>
<feature type="compositionally biased region" description="Acidic residues" evidence="1">
    <location>
        <begin position="40"/>
        <end position="73"/>
    </location>
</feature>
<keyword evidence="3" id="KW-1185">Reference proteome</keyword>
<evidence type="ECO:0000313" key="2">
    <source>
        <dbReference type="EMBL" id="KII60365.1"/>
    </source>
</evidence>
<sequence>MKNYKLKSVFWKGALNYFILLLFYKDTELEFDQIHKIIEESDDDISPQENSDSGDEDDISDMGFDDTISDEESDSSKSESDSDDSSEENKDRKTVQRQINHVIYLSKNGGESFIQWNPIFDNVSIYLDEFVPIKNVLFITSRMNNLYFYANSELNVFSVQKYGKNEQIIPSRFEPSFIYKVVITNDTVY</sequence>
<organism evidence="2 3">
    <name type="scientific">Thelohanellus kitauei</name>
    <name type="common">Myxosporean</name>
    <dbReference type="NCBI Taxonomy" id="669202"/>
    <lineage>
        <taxon>Eukaryota</taxon>
        <taxon>Metazoa</taxon>
        <taxon>Cnidaria</taxon>
        <taxon>Myxozoa</taxon>
        <taxon>Myxosporea</taxon>
        <taxon>Bivalvulida</taxon>
        <taxon>Platysporina</taxon>
        <taxon>Myxobolidae</taxon>
        <taxon>Thelohanellus</taxon>
    </lineage>
</organism>
<name>A0A0C2LZZ4_THEKT</name>
<gene>
    <name evidence="2" type="ORF">RF11_04274</name>
</gene>
<protein>
    <submittedName>
        <fullName evidence="2">Uncharacterized protein</fullName>
    </submittedName>
</protein>
<evidence type="ECO:0000256" key="1">
    <source>
        <dbReference type="SAM" id="MobiDB-lite"/>
    </source>
</evidence>
<accession>A0A0C2LZZ4</accession>
<dbReference type="Proteomes" id="UP000031668">
    <property type="component" value="Unassembled WGS sequence"/>
</dbReference>
<proteinExistence type="predicted"/>
<dbReference type="AlphaFoldDB" id="A0A0C2LZZ4"/>
<comment type="caution">
    <text evidence="2">The sequence shown here is derived from an EMBL/GenBank/DDBJ whole genome shotgun (WGS) entry which is preliminary data.</text>
</comment>